<feature type="region of interest" description="Disordered" evidence="1">
    <location>
        <begin position="1"/>
        <end position="27"/>
    </location>
</feature>
<evidence type="ECO:0000313" key="3">
    <source>
        <dbReference type="EMBL" id="VBA41685.1"/>
    </source>
</evidence>
<accession>A0A498QBD3</accession>
<evidence type="ECO:0000313" key="4">
    <source>
        <dbReference type="Proteomes" id="UP000273307"/>
    </source>
</evidence>
<dbReference type="Proteomes" id="UP000273307">
    <property type="component" value="Unassembled WGS sequence"/>
</dbReference>
<proteinExistence type="predicted"/>
<protein>
    <submittedName>
        <fullName evidence="3">Uncharacterized protein</fullName>
    </submittedName>
</protein>
<gene>
    <name evidence="3" type="ORF">LAUMK136_04174</name>
</gene>
<feature type="transmembrane region" description="Helical" evidence="2">
    <location>
        <begin position="68"/>
        <end position="92"/>
    </location>
</feature>
<reference evidence="3 4" key="1">
    <citation type="submission" date="2018-09" db="EMBL/GenBank/DDBJ databases">
        <authorList>
            <person name="Tagini F."/>
        </authorList>
    </citation>
    <scope>NUCLEOTIDE SEQUENCE [LARGE SCALE GENOMIC DNA]</scope>
    <source>
        <strain evidence="3 4">MK136</strain>
    </source>
</reference>
<sequence>MTNPPPGWPPPGYPYDPDQPYPGWPPPPRRSGGEIFGAVVVGVFLYFGINLVVGFMVIAGLAQAVSSHAALVTGAIVLGLIAFGGGGVLVALRNPWARGIGMGLMIGWAITSIVTVGFCTGLNPTLYGTAG</sequence>
<keyword evidence="2" id="KW-0812">Transmembrane</keyword>
<keyword evidence="2" id="KW-0472">Membrane</keyword>
<feature type="transmembrane region" description="Helical" evidence="2">
    <location>
        <begin position="104"/>
        <end position="127"/>
    </location>
</feature>
<dbReference type="EMBL" id="UPHP01000114">
    <property type="protein sequence ID" value="VBA41685.1"/>
    <property type="molecule type" value="Genomic_DNA"/>
</dbReference>
<organism evidence="3 4">
    <name type="scientific">Mycobacterium attenuatum</name>
    <dbReference type="NCBI Taxonomy" id="2341086"/>
    <lineage>
        <taxon>Bacteria</taxon>
        <taxon>Bacillati</taxon>
        <taxon>Actinomycetota</taxon>
        <taxon>Actinomycetes</taxon>
        <taxon>Mycobacteriales</taxon>
        <taxon>Mycobacteriaceae</taxon>
        <taxon>Mycobacterium</taxon>
    </lineage>
</organism>
<evidence type="ECO:0000256" key="2">
    <source>
        <dbReference type="SAM" id="Phobius"/>
    </source>
</evidence>
<keyword evidence="2" id="KW-1133">Transmembrane helix</keyword>
<feature type="transmembrane region" description="Helical" evidence="2">
    <location>
        <begin position="35"/>
        <end position="62"/>
    </location>
</feature>
<name>A0A498QBD3_9MYCO</name>
<evidence type="ECO:0000256" key="1">
    <source>
        <dbReference type="SAM" id="MobiDB-lite"/>
    </source>
</evidence>
<dbReference type="RefSeq" id="WP_244604037.1">
    <property type="nucleotide sequence ID" value="NZ_UPHP01000114.1"/>
</dbReference>
<dbReference type="AlphaFoldDB" id="A0A498QBD3"/>
<keyword evidence="4" id="KW-1185">Reference proteome</keyword>